<dbReference type="Gene3D" id="3.40.50.10900">
    <property type="entry name" value="PAC-like subunit"/>
    <property type="match status" value="1"/>
</dbReference>
<accession>A0A7D7PTF4</accession>
<proteinExistence type="predicted"/>
<dbReference type="InterPro" id="IPR008492">
    <property type="entry name" value="Rv2714-like"/>
</dbReference>
<dbReference type="Proteomes" id="UP000216825">
    <property type="component" value="Chromosome"/>
</dbReference>
<evidence type="ECO:0000313" key="2">
    <source>
        <dbReference type="EMBL" id="QMS57012.1"/>
    </source>
</evidence>
<dbReference type="PIRSF" id="PIRSF028754">
    <property type="entry name" value="UCP028754"/>
    <property type="match status" value="1"/>
</dbReference>
<dbReference type="EMBL" id="CP059343">
    <property type="protein sequence ID" value="QMS57012.1"/>
    <property type="molecule type" value="Genomic_DNA"/>
</dbReference>
<protein>
    <recommendedName>
        <fullName evidence="4">Carboxylate--amine ligase</fullName>
    </recommendedName>
</protein>
<dbReference type="AlphaFoldDB" id="A0A7D7PTF4"/>
<dbReference type="Pfam" id="PF09754">
    <property type="entry name" value="PAC2"/>
    <property type="match status" value="1"/>
</dbReference>
<name>A0A7D7PTF4_KOCVA</name>
<organism evidence="2 3">
    <name type="scientific">Kocuria varians</name>
    <name type="common">Micrococcus varians</name>
    <dbReference type="NCBI Taxonomy" id="1272"/>
    <lineage>
        <taxon>Bacteria</taxon>
        <taxon>Bacillati</taxon>
        <taxon>Actinomycetota</taxon>
        <taxon>Actinomycetes</taxon>
        <taxon>Micrococcales</taxon>
        <taxon>Micrococcaceae</taxon>
        <taxon>Kocuria</taxon>
    </lineage>
</organism>
<evidence type="ECO:0008006" key="4">
    <source>
        <dbReference type="Google" id="ProtNLM"/>
    </source>
</evidence>
<reference evidence="3" key="1">
    <citation type="submission" date="2017-08" db="EMBL/GenBank/DDBJ databases">
        <title>Draft Genome Sequence of Kocuria varians 80.</title>
        <authorList>
            <person name="Minaev M."/>
            <person name="Kurbakov K.A."/>
            <person name="Solodovnikova G.I."/>
            <person name="Kuznetsova O.A."/>
            <person name="Lisitsyn A.B."/>
        </authorList>
    </citation>
    <scope>NUCLEOTIDE SEQUENCE [LARGE SCALE GENOMIC DNA]</scope>
    <source>
        <strain evidence="3">80</strain>
    </source>
</reference>
<dbReference type="SUPFAM" id="SSF159659">
    <property type="entry name" value="Cgl1923-like"/>
    <property type="match status" value="1"/>
</dbReference>
<evidence type="ECO:0000313" key="3">
    <source>
        <dbReference type="Proteomes" id="UP000216825"/>
    </source>
</evidence>
<dbReference type="InterPro" id="IPR038389">
    <property type="entry name" value="PSMG2_sf"/>
</dbReference>
<reference evidence="2 3" key="2">
    <citation type="submission" date="2020-07" db="EMBL/GenBank/DDBJ databases">
        <title>Genome of starter culture bacteria Kocuria salsicia reveals its technological properties and safety for usage in meat industry.</title>
        <authorList>
            <person name="Michael M."/>
            <person name="Konstantin K."/>
            <person name="Evgenii K."/>
            <person name="Galina S."/>
            <person name="Oksana K."/>
            <person name="Andrei L."/>
        </authorList>
    </citation>
    <scope>NUCLEOTIDE SEQUENCE [LARGE SCALE GENOMIC DNA]</scope>
    <source>
        <strain evidence="2 3">80</strain>
    </source>
</reference>
<evidence type="ECO:0000256" key="1">
    <source>
        <dbReference type="SAM" id="MobiDB-lite"/>
    </source>
</evidence>
<dbReference type="InterPro" id="IPR019151">
    <property type="entry name" value="Proteasome_assmbl_chaperone_2"/>
</dbReference>
<feature type="region of interest" description="Disordered" evidence="1">
    <location>
        <begin position="1"/>
        <end position="33"/>
    </location>
</feature>
<sequence length="310" mass="34291">MEPPGRAPYSGAVSTTDSNAEQPGTGPFGVVRDGQEQETVTVLIAAFEGWNDAGDAATDSLKLIRDHLGAREVFEVESDDYYDYQYSRPVIRRSLTGEQKLHWPSTRLTKASVAGTNLDVVLLHGYEPSYRWRTFTAELIEQATALDVDFVIMLGSLLADVPHTRPIPVTLTSDTEELREELEIEAPQYEGPTGIVGVLSHMAALAGFPTLSMWAAVPHYVAHSPSPKAQLALLRQLEDLLGMSLPLEPVAEDAEAWERGVDELASKDPEVADYVRQLEEAKDTVDLPEATGDAIAREFERYLRRRDDRD</sequence>
<gene>
    <name evidence="2" type="ORF">CIB50_0001737</name>
</gene>
<keyword evidence="3" id="KW-1185">Reference proteome</keyword>
<dbReference type="KEGG" id="kvr:CIB50_0001737"/>
<feature type="compositionally biased region" description="Polar residues" evidence="1">
    <location>
        <begin position="12"/>
        <end position="22"/>
    </location>
</feature>